<dbReference type="Pfam" id="PF05256">
    <property type="entry name" value="UPF0223"/>
    <property type="match status" value="1"/>
</dbReference>
<dbReference type="Gene3D" id="1.10.220.80">
    <property type="entry name" value="BH2638-like"/>
    <property type="match status" value="1"/>
</dbReference>
<proteinExistence type="predicted"/>
<dbReference type="Proteomes" id="UP000030401">
    <property type="component" value="Unassembled WGS sequence"/>
</dbReference>
<dbReference type="EMBL" id="AVPG01000001">
    <property type="protein sequence ID" value="KGX88778.1"/>
    <property type="molecule type" value="Genomic_DNA"/>
</dbReference>
<dbReference type="PIRSF" id="PIRSF037260">
    <property type="entry name" value="UPF0223"/>
    <property type="match status" value="1"/>
</dbReference>
<gene>
    <name evidence="1" type="ORF">N784_00050</name>
</gene>
<dbReference type="InterPro" id="IPR007920">
    <property type="entry name" value="UPF0223"/>
</dbReference>
<comment type="caution">
    <text evidence="1">The sequence shown here is derived from an EMBL/GenBank/DDBJ whole genome shotgun (WGS) entry which is preliminary data.</text>
</comment>
<keyword evidence="2" id="KW-1185">Reference proteome</keyword>
<sequence length="95" mass="11146">MSEENSYNYPIDTEHWNTEEIINVVHFYQLVEKMYEQGVEKEDFLSAYRRFKQIIPSKSEEKALDKQFAQQSGYSIYKAVQEAKNSSAQAIVSLK</sequence>
<dbReference type="STRING" id="1385512.N784_00050"/>
<dbReference type="NCBIfam" id="NF003353">
    <property type="entry name" value="PRK04387.1"/>
    <property type="match status" value="1"/>
</dbReference>
<organism evidence="1 2">
    <name type="scientific">Pontibacillus litoralis JSM 072002</name>
    <dbReference type="NCBI Taxonomy" id="1385512"/>
    <lineage>
        <taxon>Bacteria</taxon>
        <taxon>Bacillati</taxon>
        <taxon>Bacillota</taxon>
        <taxon>Bacilli</taxon>
        <taxon>Bacillales</taxon>
        <taxon>Bacillaceae</taxon>
        <taxon>Pontibacillus</taxon>
    </lineage>
</organism>
<reference evidence="1 2" key="1">
    <citation type="submission" date="2013-08" db="EMBL/GenBank/DDBJ databases">
        <authorList>
            <person name="Huang J."/>
            <person name="Wang G."/>
        </authorList>
    </citation>
    <scope>NUCLEOTIDE SEQUENCE [LARGE SCALE GENOMIC DNA]</scope>
    <source>
        <strain evidence="1 2">JSM 072002</strain>
    </source>
</reference>
<dbReference type="InterPro" id="IPR023324">
    <property type="entry name" value="BH2638-like_sf"/>
</dbReference>
<accession>A0A0A5GC48</accession>
<protein>
    <submittedName>
        <fullName evidence="1">Uncharacterized protein</fullName>
    </submittedName>
</protein>
<dbReference type="OrthoDB" id="1649074at2"/>
<dbReference type="SUPFAM" id="SSF158504">
    <property type="entry name" value="BH2638-like"/>
    <property type="match status" value="1"/>
</dbReference>
<dbReference type="eggNOG" id="COG4476">
    <property type="taxonomic scope" value="Bacteria"/>
</dbReference>
<name>A0A0A5GC48_9BACI</name>
<dbReference type="AlphaFoldDB" id="A0A0A5GC48"/>
<evidence type="ECO:0000313" key="2">
    <source>
        <dbReference type="Proteomes" id="UP000030401"/>
    </source>
</evidence>
<evidence type="ECO:0000313" key="1">
    <source>
        <dbReference type="EMBL" id="KGX88778.1"/>
    </source>
</evidence>
<dbReference type="RefSeq" id="WP_036830769.1">
    <property type="nucleotide sequence ID" value="NZ_AVPG01000001.1"/>
</dbReference>